<feature type="domain" description="ABC transporter" evidence="3">
    <location>
        <begin position="2"/>
        <end position="241"/>
    </location>
</feature>
<dbReference type="GO" id="GO:0016887">
    <property type="term" value="F:ATP hydrolysis activity"/>
    <property type="evidence" value="ECO:0007669"/>
    <property type="project" value="InterPro"/>
</dbReference>
<evidence type="ECO:0000256" key="1">
    <source>
        <dbReference type="ARBA" id="ARBA00022741"/>
    </source>
</evidence>
<dbReference type="OrthoDB" id="9802264at2"/>
<comment type="caution">
    <text evidence="4">The sequence shown here is derived from an EMBL/GenBank/DDBJ whole genome shotgun (WGS) entry which is preliminary data.</text>
</comment>
<dbReference type="AlphaFoldDB" id="A0A316A1W4"/>
<reference evidence="4 5" key="1">
    <citation type="submission" date="2018-03" db="EMBL/GenBank/DDBJ databases">
        <title>Genomic Encyclopedia of Archaeal and Bacterial Type Strains, Phase II (KMG-II): from individual species to whole genera.</title>
        <authorList>
            <person name="Goeker M."/>
        </authorList>
    </citation>
    <scope>NUCLEOTIDE SEQUENCE [LARGE SCALE GENOMIC DNA]</scope>
    <source>
        <strain evidence="4 5">DSM 44889</strain>
    </source>
</reference>
<dbReference type="RefSeq" id="WP_109775580.1">
    <property type="nucleotide sequence ID" value="NZ_QGDQ01000022.1"/>
</dbReference>
<keyword evidence="5" id="KW-1185">Reference proteome</keyword>
<evidence type="ECO:0000256" key="2">
    <source>
        <dbReference type="ARBA" id="ARBA00022840"/>
    </source>
</evidence>
<dbReference type="InterPro" id="IPR003439">
    <property type="entry name" value="ABC_transporter-like_ATP-bd"/>
</dbReference>
<sequence>MIELRSLTKTYGEGQHATTVLDSLDLTVSPGEITAVVGPSGAGKSTLAACVTLLERPTSGAVLVGGRDLTALPEKDLREARRGIGTVFQADGLLTRRTAAQNVELPLKHLGVVPAQRRARVAELLERVGLADKAHRYPHELSGGQRQRVGIARALALRPSVLLSDEATSGLDPQATASIVALLKELRDDLQLAVLFITHEMDTVVAVADTVARLDHGRIVEHGALVDLLHTPSSPLGRALLPRRAHAGSIAEDGATGPATQRSVWVVSHAGHRVPADWLVRASRALGTDLELLGASLSTVAGVAVGHAVIGAPGHLDDDDVEAALIGLGLHAQREESDAAEQRAAARTLEQPLEVVA</sequence>
<dbReference type="EMBL" id="QGDQ01000022">
    <property type="protein sequence ID" value="PWJ50694.1"/>
    <property type="molecule type" value="Genomic_DNA"/>
</dbReference>
<dbReference type="GO" id="GO:0022857">
    <property type="term" value="F:transmembrane transporter activity"/>
    <property type="evidence" value="ECO:0007669"/>
    <property type="project" value="TreeGrafter"/>
</dbReference>
<dbReference type="PROSITE" id="PS00211">
    <property type="entry name" value="ABC_TRANSPORTER_1"/>
    <property type="match status" value="1"/>
</dbReference>
<dbReference type="SUPFAM" id="SSF52540">
    <property type="entry name" value="P-loop containing nucleoside triphosphate hydrolases"/>
    <property type="match status" value="1"/>
</dbReference>
<organism evidence="4 5">
    <name type="scientific">Quadrisphaera granulorum</name>
    <dbReference type="NCBI Taxonomy" id="317664"/>
    <lineage>
        <taxon>Bacteria</taxon>
        <taxon>Bacillati</taxon>
        <taxon>Actinomycetota</taxon>
        <taxon>Actinomycetes</taxon>
        <taxon>Kineosporiales</taxon>
        <taxon>Kineosporiaceae</taxon>
        <taxon>Quadrisphaera</taxon>
    </lineage>
</organism>
<evidence type="ECO:0000313" key="5">
    <source>
        <dbReference type="Proteomes" id="UP000245469"/>
    </source>
</evidence>
<dbReference type="Gene3D" id="3.40.50.300">
    <property type="entry name" value="P-loop containing nucleotide triphosphate hydrolases"/>
    <property type="match status" value="1"/>
</dbReference>
<dbReference type="PROSITE" id="PS50893">
    <property type="entry name" value="ABC_TRANSPORTER_2"/>
    <property type="match status" value="1"/>
</dbReference>
<dbReference type="Pfam" id="PF00005">
    <property type="entry name" value="ABC_tran"/>
    <property type="match status" value="1"/>
</dbReference>
<protein>
    <submittedName>
        <fullName evidence="4">ABC-type methionine transport system ATPase subunit</fullName>
    </submittedName>
</protein>
<dbReference type="InterPro" id="IPR017871">
    <property type="entry name" value="ABC_transporter-like_CS"/>
</dbReference>
<name>A0A316A1W4_9ACTN</name>
<dbReference type="PANTHER" id="PTHR24220:SF676">
    <property type="entry name" value="OLIGOPEPTIDE TRANSPORT ATP-BINDING PROTEIN AMIE"/>
    <property type="match status" value="1"/>
</dbReference>
<dbReference type="SMART" id="SM00382">
    <property type="entry name" value="AAA"/>
    <property type="match status" value="1"/>
</dbReference>
<dbReference type="PANTHER" id="PTHR24220">
    <property type="entry name" value="IMPORT ATP-BINDING PROTEIN"/>
    <property type="match status" value="1"/>
</dbReference>
<dbReference type="InterPro" id="IPR015854">
    <property type="entry name" value="ABC_transpr_LolD-like"/>
</dbReference>
<evidence type="ECO:0000259" key="3">
    <source>
        <dbReference type="PROSITE" id="PS50893"/>
    </source>
</evidence>
<keyword evidence="1" id="KW-0547">Nucleotide-binding</keyword>
<dbReference type="GO" id="GO:0005886">
    <property type="term" value="C:plasma membrane"/>
    <property type="evidence" value="ECO:0007669"/>
    <property type="project" value="TreeGrafter"/>
</dbReference>
<keyword evidence="2" id="KW-0067">ATP-binding</keyword>
<gene>
    <name evidence="4" type="ORF">BXY45_12269</name>
</gene>
<evidence type="ECO:0000313" key="4">
    <source>
        <dbReference type="EMBL" id="PWJ50694.1"/>
    </source>
</evidence>
<dbReference type="Proteomes" id="UP000245469">
    <property type="component" value="Unassembled WGS sequence"/>
</dbReference>
<dbReference type="InterPro" id="IPR003593">
    <property type="entry name" value="AAA+_ATPase"/>
</dbReference>
<dbReference type="InterPro" id="IPR027417">
    <property type="entry name" value="P-loop_NTPase"/>
</dbReference>
<dbReference type="GO" id="GO:0005524">
    <property type="term" value="F:ATP binding"/>
    <property type="evidence" value="ECO:0007669"/>
    <property type="project" value="UniProtKB-KW"/>
</dbReference>
<proteinExistence type="predicted"/>
<accession>A0A316A1W4</accession>